<evidence type="ECO:0000256" key="6">
    <source>
        <dbReference type="ARBA" id="ARBA00022833"/>
    </source>
</evidence>
<keyword evidence="5" id="KW-0378">Hydrolase</keyword>
<keyword evidence="8" id="KW-0812">Transmembrane</keyword>
<dbReference type="AlphaFoldDB" id="A0A2V2NAQ3"/>
<accession>A0A2V2NAQ3</accession>
<dbReference type="RefSeq" id="WP_109968152.1">
    <property type="nucleotide sequence ID" value="NZ_CP176093.1"/>
</dbReference>
<keyword evidence="7" id="KW-0482">Metalloprotease</keyword>
<dbReference type="InterPro" id="IPR045090">
    <property type="entry name" value="Pept_M3A_M3B"/>
</dbReference>
<keyword evidence="6" id="KW-0862">Zinc</keyword>
<dbReference type="Pfam" id="PF01432">
    <property type="entry name" value="Peptidase_M3"/>
    <property type="match status" value="1"/>
</dbReference>
<keyword evidence="4" id="KW-0479">Metal-binding</keyword>
<dbReference type="SUPFAM" id="SSF55486">
    <property type="entry name" value="Metalloproteases ('zincins'), catalytic domain"/>
    <property type="match status" value="1"/>
</dbReference>
<dbReference type="Gene3D" id="1.10.1370.10">
    <property type="entry name" value="Neurolysin, domain 3"/>
    <property type="match status" value="1"/>
</dbReference>
<protein>
    <recommendedName>
        <fullName evidence="9">Peptidase M3A/M3B catalytic domain-containing protein</fullName>
    </recommendedName>
</protein>
<dbReference type="PANTHER" id="PTHR11804:SF84">
    <property type="entry name" value="SACCHAROLYSIN"/>
    <property type="match status" value="1"/>
</dbReference>
<organism evidence="10 11">
    <name type="scientific">Methanospirillum lacunae</name>
    <dbReference type="NCBI Taxonomy" id="668570"/>
    <lineage>
        <taxon>Archaea</taxon>
        <taxon>Methanobacteriati</taxon>
        <taxon>Methanobacteriota</taxon>
        <taxon>Stenosarchaea group</taxon>
        <taxon>Methanomicrobia</taxon>
        <taxon>Methanomicrobiales</taxon>
        <taxon>Methanospirillaceae</taxon>
        <taxon>Methanospirillum</taxon>
    </lineage>
</organism>
<evidence type="ECO:0000256" key="8">
    <source>
        <dbReference type="SAM" id="Phobius"/>
    </source>
</evidence>
<dbReference type="InterPro" id="IPR001567">
    <property type="entry name" value="Pept_M3A_M3B_dom"/>
</dbReference>
<dbReference type="GO" id="GO:0006508">
    <property type="term" value="P:proteolysis"/>
    <property type="evidence" value="ECO:0007669"/>
    <property type="project" value="UniProtKB-KW"/>
</dbReference>
<gene>
    <name evidence="10" type="ORF">DK846_06655</name>
</gene>
<dbReference type="PANTHER" id="PTHR11804">
    <property type="entry name" value="PROTEASE M3 THIMET OLIGOPEPTIDASE-RELATED"/>
    <property type="match status" value="1"/>
</dbReference>
<evidence type="ECO:0000256" key="3">
    <source>
        <dbReference type="ARBA" id="ARBA00022670"/>
    </source>
</evidence>
<dbReference type="GO" id="GO:0006518">
    <property type="term" value="P:peptide metabolic process"/>
    <property type="evidence" value="ECO:0007669"/>
    <property type="project" value="TreeGrafter"/>
</dbReference>
<feature type="domain" description="Peptidase M3A/M3B catalytic" evidence="9">
    <location>
        <begin position="195"/>
        <end position="612"/>
    </location>
</feature>
<comment type="caution">
    <text evidence="10">The sequence shown here is derived from an EMBL/GenBank/DDBJ whole genome shotgun (WGS) entry which is preliminary data.</text>
</comment>
<dbReference type="GO" id="GO:0046872">
    <property type="term" value="F:metal ion binding"/>
    <property type="evidence" value="ECO:0007669"/>
    <property type="project" value="UniProtKB-KW"/>
</dbReference>
<dbReference type="Gene3D" id="3.40.390.10">
    <property type="entry name" value="Collagenase (Catalytic Domain)"/>
    <property type="match status" value="1"/>
</dbReference>
<proteinExistence type="inferred from homology"/>
<evidence type="ECO:0000256" key="5">
    <source>
        <dbReference type="ARBA" id="ARBA00022801"/>
    </source>
</evidence>
<sequence>MGRKIILTGVVILFLVLISIPVLWISGNQNPIHTGHISPNTGDPVRLNYLPGEIPLEINQTITETTRNLDDLTAIPDSSRTVTNTDIRLDTILADFDEKTLKYSLVADITSNSAVKEDAESASFKRDEFLNSVYLREDIAHALSMVTPDQKHDQELHKRLTDDFRLAFLPIEVKSEMNILGKNLSERCSVYYANQQDGNVTLNLQLIPDIVRLRNQITALIGYPSFTDYQIAQSGIPIDRTKLLLFLTNKSGPFNQASHIEAAELLNEKKKNDPGATVVYDYEIQLLRSTHQINRSAAFCSTAVHADIVVERLNGLVADLFGISITSVSSSAPSDIHLYKITDPGSSNTQAWFYLWIKSDPGAGSTTGKTYYLRAGHESNGAWVPPVSALVISVPGPQNIDQISLSPVDIQVLFHEYGHLLRHSLATGRYAALSSGARDSGGFSEIFSLFFEKLLWTPEVLDRIFATINTPKGQSSSIHNQILACHGEDAGWGPGYISVYPYFLSLLDIEIHSENGTPDFINLYNSLYENMTGYQASSAPSSLILNPAFFVSDNAGIYWHYVYDEVCANNIFSRFQGEGVLNQSNGIALRKQLFETAGTVNLSSLITEYLGTSDLSRLCS</sequence>
<evidence type="ECO:0000313" key="11">
    <source>
        <dbReference type="Proteomes" id="UP000245657"/>
    </source>
</evidence>
<dbReference type="InterPro" id="IPR024079">
    <property type="entry name" value="MetalloPept_cat_dom_sf"/>
</dbReference>
<dbReference type="InterPro" id="IPR024077">
    <property type="entry name" value="Neurolysin/TOP_dom2"/>
</dbReference>
<keyword evidence="3" id="KW-0645">Protease</keyword>
<evidence type="ECO:0000256" key="2">
    <source>
        <dbReference type="ARBA" id="ARBA00006040"/>
    </source>
</evidence>
<feature type="transmembrane region" description="Helical" evidence="8">
    <location>
        <begin position="5"/>
        <end position="25"/>
    </location>
</feature>
<dbReference type="OrthoDB" id="117989at2157"/>
<keyword evidence="8" id="KW-1133">Transmembrane helix</keyword>
<dbReference type="Proteomes" id="UP000245657">
    <property type="component" value="Unassembled WGS sequence"/>
</dbReference>
<evidence type="ECO:0000259" key="9">
    <source>
        <dbReference type="Pfam" id="PF01432"/>
    </source>
</evidence>
<comment type="similarity">
    <text evidence="2">Belongs to the peptidase M3 family.</text>
</comment>
<reference evidence="10 11" key="1">
    <citation type="submission" date="2018-05" db="EMBL/GenBank/DDBJ databases">
        <title>Draft genome of Methanospirillum lacunae Ki8-1.</title>
        <authorList>
            <person name="Dueholm M.S."/>
            <person name="Nielsen P.H."/>
            <person name="Bakmann L.F."/>
            <person name="Otzen D.E."/>
        </authorList>
    </citation>
    <scope>NUCLEOTIDE SEQUENCE [LARGE SCALE GENOMIC DNA]</scope>
    <source>
        <strain evidence="10 11">Ki8-1</strain>
    </source>
</reference>
<evidence type="ECO:0000256" key="1">
    <source>
        <dbReference type="ARBA" id="ARBA00001947"/>
    </source>
</evidence>
<dbReference type="GeneID" id="97548676"/>
<dbReference type="EMBL" id="QGMY01000006">
    <property type="protein sequence ID" value="PWR72641.1"/>
    <property type="molecule type" value="Genomic_DNA"/>
</dbReference>
<keyword evidence="8" id="KW-0472">Membrane</keyword>
<keyword evidence="11" id="KW-1185">Reference proteome</keyword>
<evidence type="ECO:0000256" key="7">
    <source>
        <dbReference type="ARBA" id="ARBA00023049"/>
    </source>
</evidence>
<evidence type="ECO:0000313" key="10">
    <source>
        <dbReference type="EMBL" id="PWR72641.1"/>
    </source>
</evidence>
<dbReference type="GO" id="GO:0004222">
    <property type="term" value="F:metalloendopeptidase activity"/>
    <property type="evidence" value="ECO:0007669"/>
    <property type="project" value="InterPro"/>
</dbReference>
<name>A0A2V2NAQ3_9EURY</name>
<evidence type="ECO:0000256" key="4">
    <source>
        <dbReference type="ARBA" id="ARBA00022723"/>
    </source>
</evidence>
<comment type="cofactor">
    <cofactor evidence="1">
        <name>Zn(2+)</name>
        <dbReference type="ChEBI" id="CHEBI:29105"/>
    </cofactor>
</comment>